<evidence type="ECO:0000256" key="5">
    <source>
        <dbReference type="ARBA" id="ARBA00022676"/>
    </source>
</evidence>
<dbReference type="PANTHER" id="PTHR32282:SF33">
    <property type="entry name" value="PEPTIDOGLYCAN GLYCOSYLTRANSFERASE"/>
    <property type="match status" value="1"/>
</dbReference>
<dbReference type="InterPro" id="IPR012338">
    <property type="entry name" value="Beta-lactam/transpept-like"/>
</dbReference>
<keyword evidence="4" id="KW-0645">Protease</keyword>
<feature type="compositionally biased region" description="Basic and acidic residues" evidence="14">
    <location>
        <begin position="784"/>
        <end position="823"/>
    </location>
</feature>
<dbReference type="PROSITE" id="PS51178">
    <property type="entry name" value="PASTA"/>
    <property type="match status" value="1"/>
</dbReference>
<comment type="catalytic activity">
    <reaction evidence="13">
        <text>[GlcNAc-(1-&gt;4)-Mur2Ac(oyl-L-Ala-gamma-D-Glu-L-Lys-D-Ala-D-Ala)](n)-di-trans,octa-cis-undecaprenyl diphosphate + beta-D-GlcNAc-(1-&gt;4)-Mur2Ac(oyl-L-Ala-gamma-D-Glu-L-Lys-D-Ala-D-Ala)-di-trans,octa-cis-undecaprenyl diphosphate = [GlcNAc-(1-&gt;4)-Mur2Ac(oyl-L-Ala-gamma-D-Glu-L-Lys-D-Ala-D-Ala)](n+1)-di-trans,octa-cis-undecaprenyl diphosphate + di-trans,octa-cis-undecaprenyl diphosphate + H(+)</text>
        <dbReference type="Rhea" id="RHEA:23708"/>
        <dbReference type="Rhea" id="RHEA-COMP:9602"/>
        <dbReference type="Rhea" id="RHEA-COMP:9603"/>
        <dbReference type="ChEBI" id="CHEBI:15378"/>
        <dbReference type="ChEBI" id="CHEBI:58405"/>
        <dbReference type="ChEBI" id="CHEBI:60033"/>
        <dbReference type="ChEBI" id="CHEBI:78435"/>
        <dbReference type="EC" id="2.4.99.28"/>
    </reaction>
</comment>
<name>A0A4R7J0U9_9ACTN</name>
<keyword evidence="15" id="KW-0472">Membrane</keyword>
<keyword evidence="18" id="KW-1185">Reference proteome</keyword>
<keyword evidence="5" id="KW-0328">Glycosyltransferase</keyword>
<dbReference type="GO" id="GO:0009252">
    <property type="term" value="P:peptidoglycan biosynthetic process"/>
    <property type="evidence" value="ECO:0007669"/>
    <property type="project" value="UniProtKB-KW"/>
</dbReference>
<dbReference type="GO" id="GO:0008955">
    <property type="term" value="F:peptidoglycan glycosyltransferase activity"/>
    <property type="evidence" value="ECO:0007669"/>
    <property type="project" value="UniProtKB-EC"/>
</dbReference>
<dbReference type="GO" id="GO:0071555">
    <property type="term" value="P:cell wall organization"/>
    <property type="evidence" value="ECO:0007669"/>
    <property type="project" value="UniProtKB-KW"/>
</dbReference>
<comment type="caution">
    <text evidence="17">The sequence shown here is derived from an EMBL/GenBank/DDBJ whole genome shotgun (WGS) entry which is preliminary data.</text>
</comment>
<feature type="region of interest" description="Disordered" evidence="14">
    <location>
        <begin position="692"/>
        <end position="715"/>
    </location>
</feature>
<comment type="catalytic activity">
    <reaction evidence="12">
        <text>Preferential cleavage: (Ac)2-L-Lys-D-Ala-|-D-Ala. Also transpeptidation of peptidyl-alanyl moieties that are N-acyl substituents of D-alanine.</text>
        <dbReference type="EC" id="3.4.16.4"/>
    </reaction>
</comment>
<evidence type="ECO:0000256" key="11">
    <source>
        <dbReference type="ARBA" id="ARBA00023316"/>
    </source>
</evidence>
<evidence type="ECO:0000256" key="2">
    <source>
        <dbReference type="ARBA" id="ARBA00007739"/>
    </source>
</evidence>
<evidence type="ECO:0000256" key="7">
    <source>
        <dbReference type="ARBA" id="ARBA00022801"/>
    </source>
</evidence>
<dbReference type="InterPro" id="IPR023346">
    <property type="entry name" value="Lysozyme-like_dom_sf"/>
</dbReference>
<feature type="transmembrane region" description="Helical" evidence="15">
    <location>
        <begin position="12"/>
        <end position="38"/>
    </location>
</feature>
<evidence type="ECO:0000259" key="16">
    <source>
        <dbReference type="PROSITE" id="PS51178"/>
    </source>
</evidence>
<evidence type="ECO:0000256" key="15">
    <source>
        <dbReference type="SAM" id="Phobius"/>
    </source>
</evidence>
<dbReference type="Gene3D" id="3.40.710.10">
    <property type="entry name" value="DD-peptidase/beta-lactamase superfamily"/>
    <property type="match status" value="1"/>
</dbReference>
<dbReference type="GO" id="GO:0006508">
    <property type="term" value="P:proteolysis"/>
    <property type="evidence" value="ECO:0007669"/>
    <property type="project" value="UniProtKB-KW"/>
</dbReference>
<evidence type="ECO:0000256" key="9">
    <source>
        <dbReference type="ARBA" id="ARBA00022984"/>
    </source>
</evidence>
<evidence type="ECO:0000256" key="8">
    <source>
        <dbReference type="ARBA" id="ARBA00022960"/>
    </source>
</evidence>
<evidence type="ECO:0000256" key="6">
    <source>
        <dbReference type="ARBA" id="ARBA00022679"/>
    </source>
</evidence>
<keyword evidence="11" id="KW-0961">Cell wall biogenesis/degradation</keyword>
<keyword evidence="15" id="KW-0812">Transmembrane</keyword>
<dbReference type="Gene3D" id="3.30.10.20">
    <property type="match status" value="1"/>
</dbReference>
<dbReference type="InterPro" id="IPR050396">
    <property type="entry name" value="Glycosyltr_51/Transpeptidase"/>
</dbReference>
<keyword evidence="7" id="KW-0378">Hydrolase</keyword>
<evidence type="ECO:0000256" key="14">
    <source>
        <dbReference type="SAM" id="MobiDB-lite"/>
    </source>
</evidence>
<dbReference type="Pfam" id="PF00912">
    <property type="entry name" value="Transgly"/>
    <property type="match status" value="1"/>
</dbReference>
<evidence type="ECO:0000256" key="10">
    <source>
        <dbReference type="ARBA" id="ARBA00023268"/>
    </source>
</evidence>
<dbReference type="EMBL" id="SOAW01000003">
    <property type="protein sequence ID" value="TDT29859.1"/>
    <property type="molecule type" value="Genomic_DNA"/>
</dbReference>
<dbReference type="GO" id="GO:0008658">
    <property type="term" value="F:penicillin binding"/>
    <property type="evidence" value="ECO:0007669"/>
    <property type="project" value="InterPro"/>
</dbReference>
<protein>
    <submittedName>
        <fullName evidence="17">Membrane peptidoglycan carboxypeptidase</fullName>
    </submittedName>
</protein>
<keyword evidence="15" id="KW-1133">Transmembrane helix</keyword>
<dbReference type="GO" id="GO:0008360">
    <property type="term" value="P:regulation of cell shape"/>
    <property type="evidence" value="ECO:0007669"/>
    <property type="project" value="UniProtKB-KW"/>
</dbReference>
<comment type="similarity">
    <text evidence="2">In the N-terminal section; belongs to the glycosyltransferase 51 family.</text>
</comment>
<dbReference type="RefSeq" id="WP_166649291.1">
    <property type="nucleotide sequence ID" value="NZ_SOAW01000003.1"/>
</dbReference>
<dbReference type="Gene3D" id="1.10.3810.10">
    <property type="entry name" value="Biosynthetic peptidoglycan transglycosylase-like"/>
    <property type="match status" value="1"/>
</dbReference>
<dbReference type="SUPFAM" id="SSF56601">
    <property type="entry name" value="beta-lactamase/transpeptidase-like"/>
    <property type="match status" value="1"/>
</dbReference>
<sequence length="835" mass="89096">MSNRSGGSASLLYSLSMFGVVSVICGVLVAGLMVPFAALATAGARAGVTTVQDLPEELVIPAQGQRTSVYMANGEVLANFYEEYRIYKPLDEISPYMKEAQLAIEDHRFYEHGPLDVVGTLRALLTNVGGGDTQGGSSITQQYVKMAQIDIAKRNNDEEGIRKAQEQTIARKVQELRYAIALERELSKDEIFERYLNIAYYGSGAYGVEAAAKTYFNKSAKDLDLAESAMLAGMVQNPTATDPANNVEATIERRNVVLNRMASPDIALITVEEANEAKAEEYDPADIRKPINDCVNSRYPFLCDYVKKTITTNPMYGETPEDRENLLKRGGLEIQTEIDPDAQDAAEAAVANMVGSKDPVLGVMTQMQPGTGLIISMAQSRPEMGDGDGQTFYNYAAATEMGGAEGYQMGSTFKPITATAAVDKGIPLNATYASPSRKQFQGQVLETCNGPATVGDYKPANSTRSGTFNMRQAMAYSVNTYFVQLEINAGGCATAQMADKLGLKYAPGGTFVEPAGRDYGFDADASMTLGVAEVTPISVTETYATLAARGKHCDPVIIKSMKDANGDDVKVPDANCKQVIDEGVADAVTSLLQGVMNGTGAPATIPGGYPQAGKTGTTDSNASVWFAGYTPEVAGSAMIAIDKTNPFWADRNQSLKGLSLPDSGVYLAGSGGGDAGQIYKSAMAEALKDKPKTNFQAPPRTNIEGKNVPIPDTSGLSASEARAKLQAAGFNVGQTQVYSSAAAGTYLGVAGSGEAKVGSTVNLQYSKGPKPAPKPAPETNDDSDEKKKEEEKKKQEEEDKKKEEEKKKQEEEDKKKEDEKKDDDNGDTPSDNGGN</sequence>
<reference evidence="17 18" key="1">
    <citation type="submission" date="2019-03" db="EMBL/GenBank/DDBJ databases">
        <title>Genomic Encyclopedia of Archaeal and Bacterial Type Strains, Phase II (KMG-II): from individual species to whole genera.</title>
        <authorList>
            <person name="Goeker M."/>
        </authorList>
    </citation>
    <scope>NUCLEOTIDE SEQUENCE [LARGE SCALE GENOMIC DNA]</scope>
    <source>
        <strain evidence="17 18">DSM 24323</strain>
    </source>
</reference>
<dbReference type="SMART" id="SM00740">
    <property type="entry name" value="PASTA"/>
    <property type="match status" value="1"/>
</dbReference>
<dbReference type="CDD" id="cd06577">
    <property type="entry name" value="PASTA_pknB"/>
    <property type="match status" value="1"/>
</dbReference>
<accession>A0A4R7J0U9</accession>
<dbReference type="PANTHER" id="PTHR32282">
    <property type="entry name" value="BINDING PROTEIN TRANSPEPTIDASE, PUTATIVE-RELATED"/>
    <property type="match status" value="1"/>
</dbReference>
<keyword evidence="10" id="KW-0511">Multifunctional enzyme</keyword>
<keyword evidence="8" id="KW-0133">Cell shape</keyword>
<dbReference type="Proteomes" id="UP000295371">
    <property type="component" value="Unassembled WGS sequence"/>
</dbReference>
<comment type="similarity">
    <text evidence="1">In the C-terminal section; belongs to the transpeptidase family.</text>
</comment>
<dbReference type="FunFam" id="1.10.3810.10:FF:000001">
    <property type="entry name" value="Penicillin-binding protein 1A"/>
    <property type="match status" value="1"/>
</dbReference>
<dbReference type="InterPro" id="IPR001460">
    <property type="entry name" value="PCN-bd_Tpept"/>
</dbReference>
<feature type="region of interest" description="Disordered" evidence="14">
    <location>
        <begin position="763"/>
        <end position="835"/>
    </location>
</feature>
<evidence type="ECO:0000256" key="12">
    <source>
        <dbReference type="ARBA" id="ARBA00034000"/>
    </source>
</evidence>
<dbReference type="InterPro" id="IPR036950">
    <property type="entry name" value="PBP_transglycosylase"/>
</dbReference>
<evidence type="ECO:0000256" key="13">
    <source>
        <dbReference type="ARBA" id="ARBA00049902"/>
    </source>
</evidence>
<organism evidence="17 18">
    <name type="scientific">Naumannella halotolerans</name>
    <dbReference type="NCBI Taxonomy" id="993414"/>
    <lineage>
        <taxon>Bacteria</taxon>
        <taxon>Bacillati</taxon>
        <taxon>Actinomycetota</taxon>
        <taxon>Actinomycetes</taxon>
        <taxon>Propionibacteriales</taxon>
        <taxon>Propionibacteriaceae</taxon>
        <taxon>Naumannella</taxon>
    </lineage>
</organism>
<evidence type="ECO:0000313" key="17">
    <source>
        <dbReference type="EMBL" id="TDT29859.1"/>
    </source>
</evidence>
<evidence type="ECO:0000256" key="1">
    <source>
        <dbReference type="ARBA" id="ARBA00007090"/>
    </source>
</evidence>
<keyword evidence="9" id="KW-0573">Peptidoglycan synthesis</keyword>
<dbReference type="GO" id="GO:0009002">
    <property type="term" value="F:serine-type D-Ala-D-Ala carboxypeptidase activity"/>
    <property type="evidence" value="ECO:0007669"/>
    <property type="project" value="UniProtKB-EC"/>
</dbReference>
<keyword evidence="6" id="KW-0808">Transferase</keyword>
<evidence type="ECO:0000313" key="18">
    <source>
        <dbReference type="Proteomes" id="UP000295371"/>
    </source>
</evidence>
<evidence type="ECO:0000256" key="4">
    <source>
        <dbReference type="ARBA" id="ARBA00022670"/>
    </source>
</evidence>
<dbReference type="SUPFAM" id="SSF53955">
    <property type="entry name" value="Lysozyme-like"/>
    <property type="match status" value="1"/>
</dbReference>
<dbReference type="InterPro" id="IPR001264">
    <property type="entry name" value="Glyco_trans_51"/>
</dbReference>
<feature type="domain" description="PASTA" evidence="16">
    <location>
        <begin position="705"/>
        <end position="767"/>
    </location>
</feature>
<evidence type="ECO:0000256" key="3">
    <source>
        <dbReference type="ARBA" id="ARBA00022645"/>
    </source>
</evidence>
<gene>
    <name evidence="17" type="ORF">CLV29_2881</name>
</gene>
<dbReference type="Pfam" id="PF00905">
    <property type="entry name" value="Transpeptidase"/>
    <property type="match status" value="1"/>
</dbReference>
<dbReference type="AlphaFoldDB" id="A0A4R7J0U9"/>
<dbReference type="GO" id="GO:0030288">
    <property type="term" value="C:outer membrane-bounded periplasmic space"/>
    <property type="evidence" value="ECO:0007669"/>
    <property type="project" value="TreeGrafter"/>
</dbReference>
<proteinExistence type="inferred from homology"/>
<dbReference type="Pfam" id="PF03793">
    <property type="entry name" value="PASTA"/>
    <property type="match status" value="1"/>
</dbReference>
<keyword evidence="3 17" id="KW-0121">Carboxypeptidase</keyword>
<dbReference type="InterPro" id="IPR005543">
    <property type="entry name" value="PASTA_dom"/>
</dbReference>